<evidence type="ECO:0000313" key="1">
    <source>
        <dbReference type="EMBL" id="CAG8570461.1"/>
    </source>
</evidence>
<dbReference type="EMBL" id="CAJVPU010007248">
    <property type="protein sequence ID" value="CAG8570461.1"/>
    <property type="molecule type" value="Genomic_DNA"/>
</dbReference>
<accession>A0ACA9M514</accession>
<evidence type="ECO:0000313" key="2">
    <source>
        <dbReference type="Proteomes" id="UP000789702"/>
    </source>
</evidence>
<proteinExistence type="predicted"/>
<keyword evidence="2" id="KW-1185">Reference proteome</keyword>
<gene>
    <name evidence="1" type="ORF">DHETER_LOCUS6037</name>
</gene>
<name>A0ACA9M514_9GLOM</name>
<protein>
    <submittedName>
        <fullName evidence="1">4502_t:CDS:1</fullName>
    </submittedName>
</protein>
<sequence length="183" mass="21976">LHCDSFGSTNLFNKVPSRAIDRAIFPFKKKLRHEISIKKARINELEDQIEEVKREVVKMQIDTEEAVNRHKEELDKKETELQNIKYIYVQKYHDLEREVNELKKKIETLEIDLECSQRLNSRIIPNYNAQYEILRERTTAYQIMLNKQGIMTTPVFERSESEDMALYFYEDENNNQIDNQTDR</sequence>
<dbReference type="Proteomes" id="UP000789702">
    <property type="component" value="Unassembled WGS sequence"/>
</dbReference>
<feature type="non-terminal residue" evidence="1">
    <location>
        <position position="1"/>
    </location>
</feature>
<reference evidence="1" key="1">
    <citation type="submission" date="2021-06" db="EMBL/GenBank/DDBJ databases">
        <authorList>
            <person name="Kallberg Y."/>
            <person name="Tangrot J."/>
            <person name="Rosling A."/>
        </authorList>
    </citation>
    <scope>NUCLEOTIDE SEQUENCE</scope>
    <source>
        <strain evidence="1">IL203A</strain>
    </source>
</reference>
<comment type="caution">
    <text evidence="1">The sequence shown here is derived from an EMBL/GenBank/DDBJ whole genome shotgun (WGS) entry which is preliminary data.</text>
</comment>
<organism evidence="1 2">
    <name type="scientific">Dentiscutata heterogama</name>
    <dbReference type="NCBI Taxonomy" id="1316150"/>
    <lineage>
        <taxon>Eukaryota</taxon>
        <taxon>Fungi</taxon>
        <taxon>Fungi incertae sedis</taxon>
        <taxon>Mucoromycota</taxon>
        <taxon>Glomeromycotina</taxon>
        <taxon>Glomeromycetes</taxon>
        <taxon>Diversisporales</taxon>
        <taxon>Gigasporaceae</taxon>
        <taxon>Dentiscutata</taxon>
    </lineage>
</organism>